<reference evidence="2" key="1">
    <citation type="submission" date="2016-04" db="EMBL/GenBank/DDBJ databases">
        <authorList>
            <person name="Tabuchi Yagui T.R."/>
        </authorList>
    </citation>
    <scope>NUCLEOTIDE SEQUENCE [LARGE SCALE GENOMIC DNA]</scope>
    <source>
        <strain evidence="2">NIES-26</strain>
    </source>
</reference>
<keyword evidence="1" id="KW-0472">Membrane</keyword>
<proteinExistence type="predicted"/>
<dbReference type="Proteomes" id="UP000252107">
    <property type="component" value="Unassembled WGS sequence"/>
</dbReference>
<keyword evidence="1" id="KW-0812">Transmembrane</keyword>
<feature type="transmembrane region" description="Helical" evidence="1">
    <location>
        <begin position="333"/>
        <end position="353"/>
    </location>
</feature>
<feature type="transmembrane region" description="Helical" evidence="1">
    <location>
        <begin position="103"/>
        <end position="132"/>
    </location>
</feature>
<gene>
    <name evidence="2" type="ORF">A6770_02385</name>
</gene>
<feature type="transmembrane region" description="Helical" evidence="1">
    <location>
        <begin position="306"/>
        <end position="327"/>
    </location>
</feature>
<evidence type="ECO:0000313" key="3">
    <source>
        <dbReference type="Proteomes" id="UP000252107"/>
    </source>
</evidence>
<feature type="transmembrane region" description="Helical" evidence="1">
    <location>
        <begin position="202"/>
        <end position="221"/>
    </location>
</feature>
<feature type="transmembrane region" description="Helical" evidence="1">
    <location>
        <begin position="14"/>
        <end position="33"/>
    </location>
</feature>
<dbReference type="EMBL" id="LXQD01000306">
    <property type="protein sequence ID" value="RCJ27136.1"/>
    <property type="molecule type" value="Genomic_DNA"/>
</dbReference>
<dbReference type="AlphaFoldDB" id="A0A367QSL0"/>
<organism evidence="2 3">
    <name type="scientific">Nostoc minutum NIES-26</name>
    <dbReference type="NCBI Taxonomy" id="1844469"/>
    <lineage>
        <taxon>Bacteria</taxon>
        <taxon>Bacillati</taxon>
        <taxon>Cyanobacteriota</taxon>
        <taxon>Cyanophyceae</taxon>
        <taxon>Nostocales</taxon>
        <taxon>Nostocaceae</taxon>
        <taxon>Nostoc</taxon>
    </lineage>
</organism>
<feature type="transmembrane region" description="Helical" evidence="1">
    <location>
        <begin position="78"/>
        <end position="97"/>
    </location>
</feature>
<comment type="caution">
    <text evidence="2">The sequence shown here is derived from an EMBL/GenBank/DDBJ whole genome shotgun (WGS) entry which is preliminary data.</text>
</comment>
<evidence type="ECO:0008006" key="4">
    <source>
        <dbReference type="Google" id="ProtNLM"/>
    </source>
</evidence>
<accession>A0A367QSL0</accession>
<name>A0A367QSL0_9NOSO</name>
<evidence type="ECO:0000313" key="2">
    <source>
        <dbReference type="EMBL" id="RCJ27136.1"/>
    </source>
</evidence>
<keyword evidence="3" id="KW-1185">Reference proteome</keyword>
<feature type="transmembrane region" description="Helical" evidence="1">
    <location>
        <begin position="365"/>
        <end position="384"/>
    </location>
</feature>
<feature type="transmembrane region" description="Helical" evidence="1">
    <location>
        <begin position="169"/>
        <end position="195"/>
    </location>
</feature>
<protein>
    <recommendedName>
        <fullName evidence="4">Glycosyltransferase RgtA/B/C/D-like domain-containing protein</fullName>
    </recommendedName>
</protein>
<feature type="transmembrane region" description="Helical" evidence="1">
    <location>
        <begin position="266"/>
        <end position="285"/>
    </location>
</feature>
<evidence type="ECO:0000256" key="1">
    <source>
        <dbReference type="SAM" id="Phobius"/>
    </source>
</evidence>
<keyword evidence="1" id="KW-1133">Transmembrane helix</keyword>
<sequence length="567" mass="65086">MNEISSKKYFNKSVLLWLTISLLFAIFYGILGLQKAFRGEYVAQDDAREYVFWMQRFVNPELLPNDLIADYFKSITPFGYTAIYKLMASLGIYPLLLSKFLPIVLGLIITIYCFWLCFEIFPVPIAGFISTLLLNQSLWFKSDLVSATPKSFVYPLLLAFLYYLLRESWLIICLIIVLEGLFYPPLLLISLGILFIRLRSNYFWLVAILGLAFIVMLPYALTSSEFGPVVTASQAGKMPEFWPGGRHPFFDTNPWRFWLIGQHSGILPPLMPPLIWLGLFLPMVLRDVSRFPLVNLVKSQVNILPQIIVVSLTLFFAAHTFFLKLFFPTRYTIHSLRIVMAIAAAIALTVILDNFFRAYQQKRRVWQLVLTVTLAFILVLYPNLSGRFPTTDYRQSGESALYKFLQQQSQDSLIASLSDEADNIPTFGQRSIFVSREYALPFHLGYYSPIRQRTIDLIRAQYSPNLAAAKQLIQKYGVDFWLLERTAFKLEYLTQKSWLKSFQPVFTEAVNSLEHGTTPALAKLTSHCSVLETQNFIVLKADCILTLHGYENNQDRSFSQKAVGFLD</sequence>